<reference evidence="1 2" key="1">
    <citation type="submission" date="2016-10" db="EMBL/GenBank/DDBJ databases">
        <authorList>
            <person name="de Groot N.N."/>
        </authorList>
    </citation>
    <scope>NUCLEOTIDE SEQUENCE [LARGE SCALE GENOMIC DNA]</scope>
    <source>
        <strain evidence="1 2">Sb04</strain>
    </source>
</reference>
<gene>
    <name evidence="1" type="ORF">SAMN05216347_1043</name>
</gene>
<dbReference type="Proteomes" id="UP000183816">
    <property type="component" value="Unassembled WGS sequence"/>
</dbReference>
<dbReference type="AlphaFoldDB" id="A0A1H0P2L4"/>
<dbReference type="RefSeq" id="WP_074482449.1">
    <property type="nucleotide sequence ID" value="NZ_FNJK01000004.1"/>
</dbReference>
<proteinExistence type="predicted"/>
<accession>A0A1H0P2L4</accession>
<sequence>MRYDDDYYITRVAFIKQEMSRIFGETIVLENEKNNFKQRGYFQLNYKYSKNNCNYTISIENEIRLFNIFISDREEAKISLFRIHNHNNNLDDLKNITYSLNLLFNVLEENNFTLYFSKDGKYYKKTPQGVFRVKNMIEELYGK</sequence>
<protein>
    <submittedName>
        <fullName evidence="1">Uncharacterized protein</fullName>
    </submittedName>
</protein>
<evidence type="ECO:0000313" key="1">
    <source>
        <dbReference type="EMBL" id="SDO99252.1"/>
    </source>
</evidence>
<dbReference type="OrthoDB" id="9939243at2"/>
<name>A0A1H0P2L4_STREI</name>
<dbReference type="EMBL" id="FNJK01000004">
    <property type="protein sequence ID" value="SDO99252.1"/>
    <property type="molecule type" value="Genomic_DNA"/>
</dbReference>
<organism evidence="1 2">
    <name type="scientific">Streptococcus equinus</name>
    <name type="common">Streptococcus bovis</name>
    <dbReference type="NCBI Taxonomy" id="1335"/>
    <lineage>
        <taxon>Bacteria</taxon>
        <taxon>Bacillati</taxon>
        <taxon>Bacillota</taxon>
        <taxon>Bacilli</taxon>
        <taxon>Lactobacillales</taxon>
        <taxon>Streptococcaceae</taxon>
        <taxon>Streptococcus</taxon>
    </lineage>
</organism>
<evidence type="ECO:0000313" key="2">
    <source>
        <dbReference type="Proteomes" id="UP000183816"/>
    </source>
</evidence>